<name>A0ABD3GXK0_9MARC</name>
<dbReference type="PANTHER" id="PTHR46915:SF2">
    <property type="entry name" value="UBIQUITIN-LIKE PROTEASE 4"/>
    <property type="match status" value="1"/>
</dbReference>
<dbReference type="Gene3D" id="3.40.395.10">
    <property type="entry name" value="Adenoviral Proteinase, Chain A"/>
    <property type="match status" value="1"/>
</dbReference>
<evidence type="ECO:0000256" key="2">
    <source>
        <dbReference type="ARBA" id="ARBA00022670"/>
    </source>
</evidence>
<proteinExistence type="inferred from homology"/>
<dbReference type="SUPFAM" id="SSF54001">
    <property type="entry name" value="Cysteine proteinases"/>
    <property type="match status" value="1"/>
</dbReference>
<keyword evidence="2" id="KW-0645">Protease</keyword>
<comment type="caution">
    <text evidence="7">The sequence shown here is derived from an EMBL/GenBank/DDBJ whole genome shotgun (WGS) entry which is preliminary data.</text>
</comment>
<keyword evidence="4" id="KW-0788">Thiol protease</keyword>
<keyword evidence="8" id="KW-1185">Reference proteome</keyword>
<evidence type="ECO:0000256" key="1">
    <source>
        <dbReference type="ARBA" id="ARBA00005234"/>
    </source>
</evidence>
<dbReference type="GO" id="GO:0008234">
    <property type="term" value="F:cysteine-type peptidase activity"/>
    <property type="evidence" value="ECO:0007669"/>
    <property type="project" value="UniProtKB-KW"/>
</dbReference>
<sequence>MTRSTRTQLEYEPVLLSTSPPTKHDIVGGTSDTPTPSPPSSIPIDLTNDGLDSSSSPPPSQIVPTNAFVDLAQYISSPKNNGSKDQGWLSRDDLTKEDLQSGMLPGKHLRGDVINAYIKERFQDRGRDKMHNMFFVNTFWFPKASELVDRYDRTSQSEEVMISIARLRRSICPKLRDGDSQGQLPAWIFIPIHGSNHWSLAIIRLHEQYCHIVHLDSCVDIHVQTTIFHVLKTFVSLTMKVDVTKIERKSVPVDQQKDDFKCLYLEGKLKVPPS</sequence>
<evidence type="ECO:0000313" key="8">
    <source>
        <dbReference type="Proteomes" id="UP001633002"/>
    </source>
</evidence>
<keyword evidence="3" id="KW-0378">Hydrolase</keyword>
<dbReference type="PANTHER" id="PTHR46915">
    <property type="entry name" value="UBIQUITIN-LIKE PROTEASE 4-RELATED"/>
    <property type="match status" value="1"/>
</dbReference>
<reference evidence="7 8" key="1">
    <citation type="submission" date="2024-09" db="EMBL/GenBank/DDBJ databases">
        <title>Chromosome-scale assembly of Riccia sorocarpa.</title>
        <authorList>
            <person name="Paukszto L."/>
        </authorList>
    </citation>
    <scope>NUCLEOTIDE SEQUENCE [LARGE SCALE GENOMIC DNA]</scope>
    <source>
        <strain evidence="7">LP-2024</strain>
        <tissue evidence="7">Aerial parts of the thallus</tissue>
    </source>
</reference>
<evidence type="ECO:0000313" key="7">
    <source>
        <dbReference type="EMBL" id="KAL3682865.1"/>
    </source>
</evidence>
<evidence type="ECO:0000256" key="5">
    <source>
        <dbReference type="SAM" id="MobiDB-lite"/>
    </source>
</evidence>
<dbReference type="Pfam" id="PF02902">
    <property type="entry name" value="Peptidase_C48"/>
    <property type="match status" value="1"/>
</dbReference>
<dbReference type="GO" id="GO:0006508">
    <property type="term" value="P:proteolysis"/>
    <property type="evidence" value="ECO:0007669"/>
    <property type="project" value="UniProtKB-KW"/>
</dbReference>
<dbReference type="GO" id="GO:0016926">
    <property type="term" value="P:protein desumoylation"/>
    <property type="evidence" value="ECO:0007669"/>
    <property type="project" value="UniProtKB-ARBA"/>
</dbReference>
<dbReference type="InterPro" id="IPR038765">
    <property type="entry name" value="Papain-like_cys_pep_sf"/>
</dbReference>
<feature type="domain" description="Ubiquitin-like protease family profile" evidence="6">
    <location>
        <begin position="92"/>
        <end position="274"/>
    </location>
</feature>
<dbReference type="EMBL" id="JBJQOH010000006">
    <property type="protein sequence ID" value="KAL3682865.1"/>
    <property type="molecule type" value="Genomic_DNA"/>
</dbReference>
<evidence type="ECO:0000259" key="6">
    <source>
        <dbReference type="PROSITE" id="PS50600"/>
    </source>
</evidence>
<gene>
    <name evidence="7" type="ORF">R1sor_000887</name>
</gene>
<evidence type="ECO:0000256" key="4">
    <source>
        <dbReference type="ARBA" id="ARBA00022807"/>
    </source>
</evidence>
<feature type="region of interest" description="Disordered" evidence="5">
    <location>
        <begin position="1"/>
        <end position="63"/>
    </location>
</feature>
<evidence type="ECO:0000256" key="3">
    <source>
        <dbReference type="ARBA" id="ARBA00022801"/>
    </source>
</evidence>
<protein>
    <recommendedName>
        <fullName evidence="6">Ubiquitin-like protease family profile domain-containing protein</fullName>
    </recommendedName>
</protein>
<dbReference type="Proteomes" id="UP001633002">
    <property type="component" value="Unassembled WGS sequence"/>
</dbReference>
<organism evidence="7 8">
    <name type="scientific">Riccia sorocarpa</name>
    <dbReference type="NCBI Taxonomy" id="122646"/>
    <lineage>
        <taxon>Eukaryota</taxon>
        <taxon>Viridiplantae</taxon>
        <taxon>Streptophyta</taxon>
        <taxon>Embryophyta</taxon>
        <taxon>Marchantiophyta</taxon>
        <taxon>Marchantiopsida</taxon>
        <taxon>Marchantiidae</taxon>
        <taxon>Marchantiales</taxon>
        <taxon>Ricciaceae</taxon>
        <taxon>Riccia</taxon>
    </lineage>
</organism>
<dbReference type="AlphaFoldDB" id="A0ABD3GXK0"/>
<accession>A0ABD3GXK0</accession>
<dbReference type="InterPro" id="IPR003653">
    <property type="entry name" value="Peptidase_C48_C"/>
</dbReference>
<dbReference type="PROSITE" id="PS50600">
    <property type="entry name" value="ULP_PROTEASE"/>
    <property type="match status" value="1"/>
</dbReference>
<comment type="similarity">
    <text evidence="1">Belongs to the peptidase C48 family.</text>
</comment>